<gene>
    <name evidence="1" type="ORF">BJ138DRAFT_296148</name>
</gene>
<evidence type="ECO:0000313" key="2">
    <source>
        <dbReference type="Proteomes" id="UP000790377"/>
    </source>
</evidence>
<organism evidence="1 2">
    <name type="scientific">Hygrophoropsis aurantiaca</name>
    <dbReference type="NCBI Taxonomy" id="72124"/>
    <lineage>
        <taxon>Eukaryota</taxon>
        <taxon>Fungi</taxon>
        <taxon>Dikarya</taxon>
        <taxon>Basidiomycota</taxon>
        <taxon>Agaricomycotina</taxon>
        <taxon>Agaricomycetes</taxon>
        <taxon>Agaricomycetidae</taxon>
        <taxon>Boletales</taxon>
        <taxon>Coniophorineae</taxon>
        <taxon>Hygrophoropsidaceae</taxon>
        <taxon>Hygrophoropsis</taxon>
    </lineage>
</organism>
<dbReference type="EMBL" id="MU267608">
    <property type="protein sequence ID" value="KAH7914821.1"/>
    <property type="molecule type" value="Genomic_DNA"/>
</dbReference>
<protein>
    <submittedName>
        <fullName evidence="1">Uncharacterized protein</fullName>
    </submittedName>
</protein>
<proteinExistence type="predicted"/>
<comment type="caution">
    <text evidence="1">The sequence shown here is derived from an EMBL/GenBank/DDBJ whole genome shotgun (WGS) entry which is preliminary data.</text>
</comment>
<reference evidence="1" key="1">
    <citation type="journal article" date="2021" name="New Phytol.">
        <title>Evolutionary innovations through gain and loss of genes in the ectomycorrhizal Boletales.</title>
        <authorList>
            <person name="Wu G."/>
            <person name="Miyauchi S."/>
            <person name="Morin E."/>
            <person name="Kuo A."/>
            <person name="Drula E."/>
            <person name="Varga T."/>
            <person name="Kohler A."/>
            <person name="Feng B."/>
            <person name="Cao Y."/>
            <person name="Lipzen A."/>
            <person name="Daum C."/>
            <person name="Hundley H."/>
            <person name="Pangilinan J."/>
            <person name="Johnson J."/>
            <person name="Barry K."/>
            <person name="LaButti K."/>
            <person name="Ng V."/>
            <person name="Ahrendt S."/>
            <person name="Min B."/>
            <person name="Choi I.G."/>
            <person name="Park H."/>
            <person name="Plett J.M."/>
            <person name="Magnuson J."/>
            <person name="Spatafora J.W."/>
            <person name="Nagy L.G."/>
            <person name="Henrissat B."/>
            <person name="Grigoriev I.V."/>
            <person name="Yang Z.L."/>
            <person name="Xu J."/>
            <person name="Martin F.M."/>
        </authorList>
    </citation>
    <scope>NUCLEOTIDE SEQUENCE</scope>
    <source>
        <strain evidence="1">ATCC 28755</strain>
    </source>
</reference>
<dbReference type="Proteomes" id="UP000790377">
    <property type="component" value="Unassembled WGS sequence"/>
</dbReference>
<evidence type="ECO:0000313" key="1">
    <source>
        <dbReference type="EMBL" id="KAH7914821.1"/>
    </source>
</evidence>
<name>A0ACB8APF1_9AGAM</name>
<sequence>MMVTTTAKASLSLDFLIVGGGVAGLATAFRLCQAGHRVRVLDQSSGPKQRSGGTHLPPNLTKILVEWGLGDKLAQYGLSTRASEFISMDTGDVIGCLEWKEDVLQESGADYLLMHYQDLHTILYEAAISSGAQISYNQVVSRALANPPRVRLVNGDEIHADLIIGADGPQSIIRESIEGQREEGIPEGHSIYVAVISRELLKDDKELYELTSSNPSSPTYPIWTGTSRHVTGFAVREGKEFAMHAFWPDSEVEEDASVGGWDILVPREKIPIRCEPKLRRLLELAPDMQRIKLINRPAAEEWSDPSGRILLIGEAAHPLFPGVLQSCSMQVEDAEVFGSLFSQFRSWDQLPLLLEAFQDLRQRRTQTIHAKETKAFQTVWVPPGPERKARDEALRSVMVSGRQGWDEKKMRWQWEEICEVFGYSAREAAEDWWNTWGMLRERSRTKEEYASLYTPIEVTQTHDSPMSSGISIAAD</sequence>
<accession>A0ACB8APF1</accession>
<keyword evidence="2" id="KW-1185">Reference proteome</keyword>